<dbReference type="SUPFAM" id="SSF53448">
    <property type="entry name" value="Nucleotide-diphospho-sugar transferases"/>
    <property type="match status" value="1"/>
</dbReference>
<dbReference type="GO" id="GO:0016758">
    <property type="term" value="F:hexosyltransferase activity"/>
    <property type="evidence" value="ECO:0007669"/>
    <property type="project" value="UniProtKB-ARBA"/>
</dbReference>
<dbReference type="Proteomes" id="UP000494111">
    <property type="component" value="Unassembled WGS sequence"/>
</dbReference>
<reference evidence="2 3" key="1">
    <citation type="submission" date="2020-04" db="EMBL/GenBank/DDBJ databases">
        <authorList>
            <person name="De Canck E."/>
        </authorList>
    </citation>
    <scope>NUCLEOTIDE SEQUENCE [LARGE SCALE GENOMIC DNA]</scope>
    <source>
        <strain evidence="2 3">LMG 3458</strain>
    </source>
</reference>
<evidence type="ECO:0000313" key="3">
    <source>
        <dbReference type="Proteomes" id="UP000494111"/>
    </source>
</evidence>
<protein>
    <recommendedName>
        <fullName evidence="1">Glycosyltransferase 2-like domain-containing protein</fullName>
    </recommendedName>
</protein>
<feature type="domain" description="Glycosyltransferase 2-like" evidence="1">
    <location>
        <begin position="41"/>
        <end position="146"/>
    </location>
</feature>
<dbReference type="InterPro" id="IPR001173">
    <property type="entry name" value="Glyco_trans_2-like"/>
</dbReference>
<accession>A0A6S7BI25</accession>
<organism evidence="2 3">
    <name type="scientific">Achromobacter deleyi</name>
    <dbReference type="NCBI Taxonomy" id="1353891"/>
    <lineage>
        <taxon>Bacteria</taxon>
        <taxon>Pseudomonadati</taxon>
        <taxon>Pseudomonadota</taxon>
        <taxon>Betaproteobacteria</taxon>
        <taxon>Burkholderiales</taxon>
        <taxon>Alcaligenaceae</taxon>
        <taxon>Achromobacter</taxon>
    </lineage>
</organism>
<name>A0A6S7BI25_9BURK</name>
<dbReference type="AlphaFoldDB" id="A0A6S7BI25"/>
<dbReference type="EMBL" id="CADIJO010000022">
    <property type="protein sequence ID" value="CAB3732113.1"/>
    <property type="molecule type" value="Genomic_DNA"/>
</dbReference>
<gene>
    <name evidence="2" type="ORF">LMG3458_04942</name>
</gene>
<proteinExistence type="predicted"/>
<dbReference type="Pfam" id="PF00535">
    <property type="entry name" value="Glycos_transf_2"/>
    <property type="match status" value="1"/>
</dbReference>
<dbReference type="CDD" id="cd00761">
    <property type="entry name" value="Glyco_tranf_GTA_type"/>
    <property type="match status" value="1"/>
</dbReference>
<evidence type="ECO:0000313" key="2">
    <source>
        <dbReference type="EMBL" id="CAB3732113.1"/>
    </source>
</evidence>
<sequence length="343" mass="39471">MGWRRHIPYTSGENTHTKTAAVIRKSQKGTAGMTDTPTFFTVLTPTYNRAGTLHRVYESLSRQTFRDFEWVIVDDGSTDNTHEAVLDWQQRADFPIRYVWQNNQHKKTAFNRGVREAHGQLIVGLDSDDEMPPDALATFKAAWDAIPPARRDSYVAITGLCARPDGSIVGDRYPQDVFDSTAVDVYFRYRIKGEKFGCMRTDILRKFPFPEDVAGFVPESLVWWAIARAGYLSRFINQVVRTYHDTPGGLSQGAVSVRNNAQGLYLLAWDMLQHHLEFFRFRPREFIMAAARYTRFRLHLKHSGVPTAVQAYRLTQPWARVMVGIMWPLGYALYRRDRRRGVA</sequence>
<dbReference type="PANTHER" id="PTHR22916">
    <property type="entry name" value="GLYCOSYLTRANSFERASE"/>
    <property type="match status" value="1"/>
</dbReference>
<dbReference type="PANTHER" id="PTHR22916:SF3">
    <property type="entry name" value="UDP-GLCNAC:BETAGAL BETA-1,3-N-ACETYLGLUCOSAMINYLTRANSFERASE-LIKE PROTEIN 1"/>
    <property type="match status" value="1"/>
</dbReference>
<dbReference type="Gene3D" id="3.90.550.10">
    <property type="entry name" value="Spore Coat Polysaccharide Biosynthesis Protein SpsA, Chain A"/>
    <property type="match status" value="1"/>
</dbReference>
<evidence type="ECO:0000259" key="1">
    <source>
        <dbReference type="Pfam" id="PF00535"/>
    </source>
</evidence>
<dbReference type="InterPro" id="IPR029044">
    <property type="entry name" value="Nucleotide-diphossugar_trans"/>
</dbReference>